<dbReference type="Proteomes" id="UP000197208">
    <property type="component" value="Unassembled WGS sequence"/>
</dbReference>
<dbReference type="FunFam" id="3.40.50.1970:FF:000003">
    <property type="entry name" value="Alcohol dehydrogenase, iron-containing"/>
    <property type="match status" value="1"/>
</dbReference>
<gene>
    <name evidence="10" type="ORF">CBQ26_01685</name>
</gene>
<evidence type="ECO:0000256" key="2">
    <source>
        <dbReference type="ARBA" id="ARBA00010005"/>
    </source>
</evidence>
<dbReference type="PANTHER" id="PTHR11496:SF83">
    <property type="entry name" value="HYDROXYACID-OXOACID TRANSHYDROGENASE, MITOCHONDRIAL"/>
    <property type="match status" value="1"/>
</dbReference>
<proteinExistence type="inferred from homology"/>
<evidence type="ECO:0000256" key="4">
    <source>
        <dbReference type="ARBA" id="ARBA00022946"/>
    </source>
</evidence>
<accession>A0A246BSG4</accession>
<dbReference type="InterPro" id="IPR039697">
    <property type="entry name" value="Alcohol_dehydrogenase_Fe"/>
</dbReference>
<dbReference type="InterPro" id="IPR056798">
    <property type="entry name" value="ADH_Fe_C"/>
</dbReference>
<organism evidence="10 11">
    <name type="scientific">Deinococcus indicus</name>
    <dbReference type="NCBI Taxonomy" id="223556"/>
    <lineage>
        <taxon>Bacteria</taxon>
        <taxon>Thermotogati</taxon>
        <taxon>Deinococcota</taxon>
        <taxon>Deinococci</taxon>
        <taxon>Deinococcales</taxon>
        <taxon>Deinococcaceae</taxon>
        <taxon>Deinococcus</taxon>
    </lineage>
</organism>
<keyword evidence="11" id="KW-1185">Reference proteome</keyword>
<keyword evidence="4" id="KW-0809">Transit peptide</keyword>
<dbReference type="Gene3D" id="3.40.50.1970">
    <property type="match status" value="1"/>
</dbReference>
<dbReference type="RefSeq" id="WP_088246879.1">
    <property type="nucleotide sequence ID" value="NZ_NHMK01000006.1"/>
</dbReference>
<dbReference type="EMBL" id="NHMK01000006">
    <property type="protein sequence ID" value="OWL98604.1"/>
    <property type="molecule type" value="Genomic_DNA"/>
</dbReference>
<feature type="domain" description="Alcohol dehydrogenase iron-type/glycerol dehydrogenase GldA" evidence="8">
    <location>
        <begin position="27"/>
        <end position="198"/>
    </location>
</feature>
<comment type="caution">
    <text evidence="10">The sequence shown here is derived from an EMBL/GenBank/DDBJ whole genome shotgun (WGS) entry which is preliminary data.</text>
</comment>
<dbReference type="Gene3D" id="1.20.1090.10">
    <property type="entry name" value="Dehydroquinate synthase-like - alpha domain"/>
    <property type="match status" value="1"/>
</dbReference>
<name>A0A246BSG4_9DEIO</name>
<dbReference type="GO" id="GO:0004022">
    <property type="term" value="F:alcohol dehydrogenase (NAD+) activity"/>
    <property type="evidence" value="ECO:0007669"/>
    <property type="project" value="InterPro"/>
</dbReference>
<comment type="catalytic activity">
    <reaction evidence="1">
        <text>(S)-3-hydroxybutanoate + 2-oxoglutarate = (R)-2-hydroxyglutarate + acetoacetate</text>
        <dbReference type="Rhea" id="RHEA:23048"/>
        <dbReference type="ChEBI" id="CHEBI:11047"/>
        <dbReference type="ChEBI" id="CHEBI:13705"/>
        <dbReference type="ChEBI" id="CHEBI:15801"/>
        <dbReference type="ChEBI" id="CHEBI:16810"/>
        <dbReference type="EC" id="1.1.99.24"/>
    </reaction>
</comment>
<dbReference type="Pfam" id="PF25137">
    <property type="entry name" value="ADH_Fe_C"/>
    <property type="match status" value="1"/>
</dbReference>
<evidence type="ECO:0000313" key="10">
    <source>
        <dbReference type="EMBL" id="OWL98604.1"/>
    </source>
</evidence>
<keyword evidence="5" id="KW-0560">Oxidoreductase</keyword>
<dbReference type="Pfam" id="PF00465">
    <property type="entry name" value="Fe-ADH"/>
    <property type="match status" value="1"/>
</dbReference>
<evidence type="ECO:0000256" key="1">
    <source>
        <dbReference type="ARBA" id="ARBA00000813"/>
    </source>
</evidence>
<dbReference type="OrthoDB" id="9815791at2"/>
<protein>
    <recommendedName>
        <fullName evidence="3">hydroxyacid-oxoacid transhydrogenase</fullName>
        <ecNumber evidence="3">1.1.99.24</ecNumber>
    </recommendedName>
</protein>
<dbReference type="GO" id="GO:0047988">
    <property type="term" value="F:hydroxyacid-oxoacid transhydrogenase activity"/>
    <property type="evidence" value="ECO:0007669"/>
    <property type="project" value="UniProtKB-EC"/>
</dbReference>
<sequence length="434" mass="45544">MTHPALPAAPGDVPEAHERLFTIEATPVKFGPGAALDAGWELQRLGARHVFVVVDPAVLALGVAGPALASLDAAGLQVTLFSDVETEPSIAAVERAVQAARAAGADSFAAIGGGSAIDTAKVANLLCTHGGQIMDYVNPPVGAGRRPPSPLRPFLAVPTTAGSGSEATTVAILDLPERHIKTGISHRLLRPSQALVDPELSRSAPPAVIAAAGLDVVCHAAESFLSRPYTSRPRPATPDERPPYQGSNPVADLWSAQALRYGGQFLRRAVQGDTEARGFMMLSATMAGVGFGSAGVHIPHACAYPIAGLRHTYRDPDYPGEKRFVPHGFSVIVTSAAAFRFTFDAAPERHVQAASFLTGRTYAPDDREALPQALLDLMRDVGAPSGVAALGYGEADIPALTDGALQQQRLLAVAPRSPSRDDLGRIFRESLHNW</sequence>
<dbReference type="InterPro" id="IPR042157">
    <property type="entry name" value="HOT"/>
</dbReference>
<evidence type="ECO:0000259" key="8">
    <source>
        <dbReference type="Pfam" id="PF00465"/>
    </source>
</evidence>
<evidence type="ECO:0000256" key="6">
    <source>
        <dbReference type="ARBA" id="ARBA00049496"/>
    </source>
</evidence>
<evidence type="ECO:0000313" key="11">
    <source>
        <dbReference type="Proteomes" id="UP000197208"/>
    </source>
</evidence>
<dbReference type="SUPFAM" id="SSF56796">
    <property type="entry name" value="Dehydroquinate synthase-like"/>
    <property type="match status" value="1"/>
</dbReference>
<dbReference type="EC" id="1.1.99.24" evidence="3"/>
<comment type="catalytic activity">
    <reaction evidence="6">
        <text>4-hydroxybutanoate + 2-oxoglutarate = (R)-2-hydroxyglutarate + succinate semialdehyde</text>
        <dbReference type="Rhea" id="RHEA:24734"/>
        <dbReference type="ChEBI" id="CHEBI:15801"/>
        <dbReference type="ChEBI" id="CHEBI:16724"/>
        <dbReference type="ChEBI" id="CHEBI:16810"/>
        <dbReference type="ChEBI" id="CHEBI:57706"/>
        <dbReference type="EC" id="1.1.99.24"/>
    </reaction>
</comment>
<comment type="similarity">
    <text evidence="2">Belongs to the iron-containing alcohol dehydrogenase family. Hydroxyacid-oxoacid transhydrogenase subfamily.</text>
</comment>
<dbReference type="GO" id="GO:0046872">
    <property type="term" value="F:metal ion binding"/>
    <property type="evidence" value="ECO:0007669"/>
    <property type="project" value="InterPro"/>
</dbReference>
<feature type="domain" description="Fe-containing alcohol dehydrogenase-like C-terminal" evidence="9">
    <location>
        <begin position="247"/>
        <end position="430"/>
    </location>
</feature>
<dbReference type="AlphaFoldDB" id="A0A246BSG4"/>
<dbReference type="PANTHER" id="PTHR11496">
    <property type="entry name" value="ALCOHOL DEHYDROGENASE"/>
    <property type="match status" value="1"/>
</dbReference>
<evidence type="ECO:0000259" key="9">
    <source>
        <dbReference type="Pfam" id="PF25137"/>
    </source>
</evidence>
<dbReference type="InterPro" id="IPR001670">
    <property type="entry name" value="ADH_Fe/GldA"/>
</dbReference>
<evidence type="ECO:0000256" key="7">
    <source>
        <dbReference type="SAM" id="MobiDB-lite"/>
    </source>
</evidence>
<reference evidence="10 11" key="1">
    <citation type="submission" date="2017-05" db="EMBL/GenBank/DDBJ databases">
        <title>De novo genome assembly of Deniococcus indicus strain DR1.</title>
        <authorList>
            <person name="Chauhan D."/>
            <person name="Yennamalli R.M."/>
            <person name="Priyadarshini R."/>
        </authorList>
    </citation>
    <scope>NUCLEOTIDE SEQUENCE [LARGE SCALE GENOMIC DNA]</scope>
    <source>
        <strain evidence="10 11">DR1</strain>
    </source>
</reference>
<evidence type="ECO:0000256" key="5">
    <source>
        <dbReference type="ARBA" id="ARBA00023002"/>
    </source>
</evidence>
<feature type="region of interest" description="Disordered" evidence="7">
    <location>
        <begin position="228"/>
        <end position="248"/>
    </location>
</feature>
<dbReference type="CDD" id="cd08190">
    <property type="entry name" value="HOT"/>
    <property type="match status" value="1"/>
</dbReference>
<evidence type="ECO:0000256" key="3">
    <source>
        <dbReference type="ARBA" id="ARBA00013182"/>
    </source>
</evidence>